<organism evidence="3 4">
    <name type="scientific">Nesterenkonia aerolata</name>
    <dbReference type="NCBI Taxonomy" id="3074079"/>
    <lineage>
        <taxon>Bacteria</taxon>
        <taxon>Bacillati</taxon>
        <taxon>Actinomycetota</taxon>
        <taxon>Actinomycetes</taxon>
        <taxon>Micrococcales</taxon>
        <taxon>Micrococcaceae</taxon>
        <taxon>Nesterenkonia</taxon>
    </lineage>
</organism>
<evidence type="ECO:0000259" key="2">
    <source>
        <dbReference type="Pfam" id="PF01266"/>
    </source>
</evidence>
<keyword evidence="4" id="KW-1185">Reference proteome</keyword>
<protein>
    <submittedName>
        <fullName evidence="3">FAD-binding oxidoreductase</fullName>
        <ecNumber evidence="3">1.-.-.-</ecNumber>
    </submittedName>
</protein>
<name>A0ABU2DQE9_9MICC</name>
<sequence length="392" mass="42973">MVESKGVRVMRIGVIGAGVLGLTAAWEASQRGHEVAVLDKDSPFAGASHRSFAWINANNKLPASYQKLNALGVAEHRRFERELPSEAQWLNLCGNILVDFSSDGARTVEARLNDAEKYDYSVEQVNRARLAVMEPAVDWPDSVATGLFYPDEGYVDTDILNEQLVTALRRAGVPIMRREVLEFASTGTGATIRTDDGWETFDRVLLAAGADSMRLAQDSDYTVPMADLTRPSARTHSFLGLSEPTDLGLRHIVVSDRINVRPRHDGRMWVQVPHVENRAEEGASPEVIAEVTDTMEQELAELFGRPVSVDEVILSGRSFPKDGLSIIGHLDDEQHVYCTVTHSGMTLGPLFGRLAVDEIEGGSHDALLADFRPSRFAAGVSVAGDEYFIGKQ</sequence>
<dbReference type="EMBL" id="JAVKGR010000003">
    <property type="protein sequence ID" value="MDR8018733.1"/>
    <property type="molecule type" value="Genomic_DNA"/>
</dbReference>
<dbReference type="InterPro" id="IPR036188">
    <property type="entry name" value="FAD/NAD-bd_sf"/>
</dbReference>
<dbReference type="EC" id="1.-.-.-" evidence="3"/>
<gene>
    <name evidence="3" type="ORF">RIL96_04035</name>
</gene>
<dbReference type="Gene3D" id="3.50.50.60">
    <property type="entry name" value="FAD/NAD(P)-binding domain"/>
    <property type="match status" value="1"/>
</dbReference>
<feature type="domain" description="FAD dependent oxidoreductase" evidence="2">
    <location>
        <begin position="12"/>
        <end position="357"/>
    </location>
</feature>
<dbReference type="PANTHER" id="PTHR13847">
    <property type="entry name" value="SARCOSINE DEHYDROGENASE-RELATED"/>
    <property type="match status" value="1"/>
</dbReference>
<dbReference type="RefSeq" id="WP_310547727.1">
    <property type="nucleotide sequence ID" value="NZ_JAVKGR010000003.1"/>
</dbReference>
<dbReference type="Pfam" id="PF01266">
    <property type="entry name" value="DAO"/>
    <property type="match status" value="1"/>
</dbReference>
<dbReference type="SUPFAM" id="SSF51905">
    <property type="entry name" value="FAD/NAD(P)-binding domain"/>
    <property type="match status" value="1"/>
</dbReference>
<evidence type="ECO:0000256" key="1">
    <source>
        <dbReference type="ARBA" id="ARBA00023002"/>
    </source>
</evidence>
<reference evidence="3 4" key="1">
    <citation type="submission" date="2023-09" db="EMBL/GenBank/DDBJ databases">
        <title>Description of three actinobacteria isolated from air of manufacturing shop in a pharmaceutical factory.</title>
        <authorList>
            <person name="Zhang D.-F."/>
        </authorList>
    </citation>
    <scope>NUCLEOTIDE SEQUENCE [LARGE SCALE GENOMIC DNA]</scope>
    <source>
        <strain evidence="3 4">LY-0111</strain>
    </source>
</reference>
<dbReference type="Proteomes" id="UP001251870">
    <property type="component" value="Unassembled WGS sequence"/>
</dbReference>
<dbReference type="PANTHER" id="PTHR13847:SF289">
    <property type="entry name" value="GLYCINE OXIDASE"/>
    <property type="match status" value="1"/>
</dbReference>
<accession>A0ABU2DQE9</accession>
<dbReference type="Gene3D" id="3.30.9.10">
    <property type="entry name" value="D-Amino Acid Oxidase, subunit A, domain 2"/>
    <property type="match status" value="1"/>
</dbReference>
<keyword evidence="1 3" id="KW-0560">Oxidoreductase</keyword>
<dbReference type="GO" id="GO:0016491">
    <property type="term" value="F:oxidoreductase activity"/>
    <property type="evidence" value="ECO:0007669"/>
    <property type="project" value="UniProtKB-KW"/>
</dbReference>
<dbReference type="InterPro" id="IPR006076">
    <property type="entry name" value="FAD-dep_OxRdtase"/>
</dbReference>
<evidence type="ECO:0000313" key="4">
    <source>
        <dbReference type="Proteomes" id="UP001251870"/>
    </source>
</evidence>
<evidence type="ECO:0000313" key="3">
    <source>
        <dbReference type="EMBL" id="MDR8018733.1"/>
    </source>
</evidence>
<proteinExistence type="predicted"/>
<comment type="caution">
    <text evidence="3">The sequence shown here is derived from an EMBL/GenBank/DDBJ whole genome shotgun (WGS) entry which is preliminary data.</text>
</comment>